<dbReference type="AlphaFoldDB" id="A0AAV5K7S2"/>
<organism evidence="2 3">
    <name type="scientific">Rubroshorea leprosula</name>
    <dbReference type="NCBI Taxonomy" id="152421"/>
    <lineage>
        <taxon>Eukaryota</taxon>
        <taxon>Viridiplantae</taxon>
        <taxon>Streptophyta</taxon>
        <taxon>Embryophyta</taxon>
        <taxon>Tracheophyta</taxon>
        <taxon>Spermatophyta</taxon>
        <taxon>Magnoliopsida</taxon>
        <taxon>eudicotyledons</taxon>
        <taxon>Gunneridae</taxon>
        <taxon>Pentapetalae</taxon>
        <taxon>rosids</taxon>
        <taxon>malvids</taxon>
        <taxon>Malvales</taxon>
        <taxon>Dipterocarpaceae</taxon>
        <taxon>Rubroshorea</taxon>
    </lineage>
</organism>
<evidence type="ECO:0000313" key="3">
    <source>
        <dbReference type="Proteomes" id="UP001054252"/>
    </source>
</evidence>
<evidence type="ECO:0000259" key="1">
    <source>
        <dbReference type="Pfam" id="PF00248"/>
    </source>
</evidence>
<dbReference type="InterPro" id="IPR020471">
    <property type="entry name" value="AKR"/>
</dbReference>
<dbReference type="PRINTS" id="PR00069">
    <property type="entry name" value="ALDKETRDTASE"/>
</dbReference>
<reference evidence="2 3" key="1">
    <citation type="journal article" date="2021" name="Commun. Biol.">
        <title>The genome of Shorea leprosula (Dipterocarpaceae) highlights the ecological relevance of drought in aseasonal tropical rainforests.</title>
        <authorList>
            <person name="Ng K.K.S."/>
            <person name="Kobayashi M.J."/>
            <person name="Fawcett J.A."/>
            <person name="Hatakeyama M."/>
            <person name="Paape T."/>
            <person name="Ng C.H."/>
            <person name="Ang C.C."/>
            <person name="Tnah L.H."/>
            <person name="Lee C.T."/>
            <person name="Nishiyama T."/>
            <person name="Sese J."/>
            <person name="O'Brien M.J."/>
            <person name="Copetti D."/>
            <person name="Mohd Noor M.I."/>
            <person name="Ong R.C."/>
            <person name="Putra M."/>
            <person name="Sireger I.Z."/>
            <person name="Indrioko S."/>
            <person name="Kosugi Y."/>
            <person name="Izuno A."/>
            <person name="Isagi Y."/>
            <person name="Lee S.L."/>
            <person name="Shimizu K.K."/>
        </authorList>
    </citation>
    <scope>NUCLEOTIDE SEQUENCE [LARGE SCALE GENOMIC DNA]</scope>
    <source>
        <strain evidence="2">214</strain>
    </source>
</reference>
<keyword evidence="3" id="KW-1185">Reference proteome</keyword>
<gene>
    <name evidence="2" type="ORF">SLEP1_g31065</name>
</gene>
<feature type="domain" description="NADP-dependent oxidoreductase" evidence="1">
    <location>
        <begin position="27"/>
        <end position="96"/>
    </location>
</feature>
<name>A0AAV5K7S2_9ROSI</name>
<dbReference type="Proteomes" id="UP001054252">
    <property type="component" value="Unassembled WGS sequence"/>
</dbReference>
<dbReference type="Pfam" id="PF00248">
    <property type="entry name" value="Aldo_ket_red"/>
    <property type="match status" value="1"/>
</dbReference>
<dbReference type="InterPro" id="IPR023210">
    <property type="entry name" value="NADP_OxRdtase_dom"/>
</dbReference>
<dbReference type="EMBL" id="BPVZ01000056">
    <property type="protein sequence ID" value="GKV21031.1"/>
    <property type="molecule type" value="Genomic_DNA"/>
</dbReference>
<dbReference type="PANTHER" id="PTHR11732">
    <property type="entry name" value="ALDO/KETO REDUCTASE"/>
    <property type="match status" value="1"/>
</dbReference>
<dbReference type="SUPFAM" id="SSF51430">
    <property type="entry name" value="NAD(P)-linked oxidoreductase"/>
    <property type="match status" value="1"/>
</dbReference>
<proteinExistence type="predicted"/>
<evidence type="ECO:0000313" key="2">
    <source>
        <dbReference type="EMBL" id="GKV21031.1"/>
    </source>
</evidence>
<dbReference type="Gene3D" id="3.20.20.100">
    <property type="entry name" value="NADP-dependent oxidoreductase domain"/>
    <property type="match status" value="1"/>
</dbReference>
<sequence>MGMAKITLNGGFQMPVVGLGVWQIANYRSEAEVGEALSEAFRTGLVEREELFITTKATIWNSDHGHVLEACKDSLKKLQLDYLDRYLVHFPIASKHAGVGTKWVCFRQGRDAGHRHHYFLRNHMARRGRCRSCSPGCSCSDGDFAAWSWKDEGTLLRKDIFIGVQSSIQGNLMVDWKDLVWLMLKDRMMDVGLVISGLFWLLNFK</sequence>
<dbReference type="GO" id="GO:0016491">
    <property type="term" value="F:oxidoreductase activity"/>
    <property type="evidence" value="ECO:0007669"/>
    <property type="project" value="InterPro"/>
</dbReference>
<comment type="caution">
    <text evidence="2">The sequence shown here is derived from an EMBL/GenBank/DDBJ whole genome shotgun (WGS) entry which is preliminary data.</text>
</comment>
<accession>A0AAV5K7S2</accession>
<protein>
    <recommendedName>
        <fullName evidence="1">NADP-dependent oxidoreductase domain-containing protein</fullName>
    </recommendedName>
</protein>
<dbReference type="InterPro" id="IPR036812">
    <property type="entry name" value="NAD(P)_OxRdtase_dom_sf"/>
</dbReference>